<protein>
    <submittedName>
        <fullName evidence="4">Response regulator</fullName>
    </submittedName>
</protein>
<accession>A0ABX0MF74</accession>
<dbReference type="InterPro" id="IPR001789">
    <property type="entry name" value="Sig_transdc_resp-reg_receiver"/>
</dbReference>
<evidence type="ECO:0000256" key="1">
    <source>
        <dbReference type="ARBA" id="ARBA00022553"/>
    </source>
</evidence>
<organism evidence="4 5">
    <name type="scientific">Massilia genomosp. 1</name>
    <dbReference type="NCBI Taxonomy" id="2609280"/>
    <lineage>
        <taxon>Bacteria</taxon>
        <taxon>Pseudomonadati</taxon>
        <taxon>Pseudomonadota</taxon>
        <taxon>Betaproteobacteria</taxon>
        <taxon>Burkholderiales</taxon>
        <taxon>Oxalobacteraceae</taxon>
        <taxon>Telluria group</taxon>
        <taxon>Massilia</taxon>
    </lineage>
</organism>
<gene>
    <name evidence="4" type="ORF">F1735_03605</name>
</gene>
<evidence type="ECO:0000259" key="3">
    <source>
        <dbReference type="PROSITE" id="PS50110"/>
    </source>
</evidence>
<comment type="caution">
    <text evidence="4">The sequence shown here is derived from an EMBL/GenBank/DDBJ whole genome shotgun (WGS) entry which is preliminary data.</text>
</comment>
<feature type="modified residue" description="4-aspartylphosphate" evidence="2">
    <location>
        <position position="62"/>
    </location>
</feature>
<feature type="domain" description="Response regulatory" evidence="3">
    <location>
        <begin position="13"/>
        <end position="129"/>
    </location>
</feature>
<dbReference type="Proteomes" id="UP000610594">
    <property type="component" value="Unassembled WGS sequence"/>
</dbReference>
<dbReference type="Pfam" id="PF00072">
    <property type="entry name" value="Response_reg"/>
    <property type="match status" value="1"/>
</dbReference>
<keyword evidence="5" id="KW-1185">Reference proteome</keyword>
<dbReference type="Gene3D" id="3.40.50.2300">
    <property type="match status" value="1"/>
</dbReference>
<dbReference type="PROSITE" id="PS50110">
    <property type="entry name" value="RESPONSE_REGULATORY"/>
    <property type="match status" value="1"/>
</dbReference>
<dbReference type="SUPFAM" id="SSF52172">
    <property type="entry name" value="CheY-like"/>
    <property type="match status" value="1"/>
</dbReference>
<proteinExistence type="predicted"/>
<dbReference type="SMART" id="SM00448">
    <property type="entry name" value="REC"/>
    <property type="match status" value="1"/>
</dbReference>
<dbReference type="InterPro" id="IPR050595">
    <property type="entry name" value="Bact_response_regulator"/>
</dbReference>
<dbReference type="EMBL" id="WHJF01000006">
    <property type="protein sequence ID" value="NHZ61395.1"/>
    <property type="molecule type" value="Genomic_DNA"/>
</dbReference>
<dbReference type="PANTHER" id="PTHR44591:SF3">
    <property type="entry name" value="RESPONSE REGULATORY DOMAIN-CONTAINING PROTEIN"/>
    <property type="match status" value="1"/>
</dbReference>
<evidence type="ECO:0000256" key="2">
    <source>
        <dbReference type="PROSITE-ProRule" id="PRU00169"/>
    </source>
</evidence>
<sequence>MAARPPARADVALRVMVVDDNVAAATLAELLTLIGHVVDVANDGPTALHMAARRHPQLMFLDIGMPCMDGCQLAQARRQDARHAGVLLVALTGWGSADDRARTRAAGFDVHPTKPVEPGYQSRVTSNFPMRGQHSRVSSLRAAQRKPSVSGVGAPLTGCGKKLVHTRCARLPRSAPACTRYRCSRLSLR</sequence>
<keyword evidence="1 2" id="KW-0597">Phosphoprotein</keyword>
<dbReference type="PANTHER" id="PTHR44591">
    <property type="entry name" value="STRESS RESPONSE REGULATOR PROTEIN 1"/>
    <property type="match status" value="1"/>
</dbReference>
<reference evidence="4 5" key="1">
    <citation type="submission" date="2019-10" db="EMBL/GenBank/DDBJ databases">
        <title>Taxonomy of Antarctic Massilia spp.: description of Massilia rubra sp. nov., Massilia aquatica sp. nov., Massilia mucilaginosa sp. nov., Massilia frigida sp. nov. isolated from streams, lakes and regoliths.</title>
        <authorList>
            <person name="Holochova P."/>
            <person name="Sedlacek I."/>
            <person name="Kralova S."/>
            <person name="Maslanova I."/>
            <person name="Busse H.-J."/>
            <person name="Stankova E."/>
            <person name="Vrbovska V."/>
            <person name="Kovarovic V."/>
            <person name="Bartak M."/>
            <person name="Svec P."/>
            <person name="Pantucek R."/>
        </authorList>
    </citation>
    <scope>NUCLEOTIDE SEQUENCE [LARGE SCALE GENOMIC DNA]</scope>
    <source>
        <strain evidence="4 5">CCM 8694</strain>
    </source>
</reference>
<dbReference type="InterPro" id="IPR011006">
    <property type="entry name" value="CheY-like_superfamily"/>
</dbReference>
<evidence type="ECO:0000313" key="5">
    <source>
        <dbReference type="Proteomes" id="UP000610594"/>
    </source>
</evidence>
<evidence type="ECO:0000313" key="4">
    <source>
        <dbReference type="EMBL" id="NHZ61395.1"/>
    </source>
</evidence>
<name>A0ABX0MF74_9BURK</name>